<gene>
    <name evidence="1" type="ORF">RNJ44_04453</name>
</gene>
<accession>A0ABR4NUY5</accession>
<dbReference type="EMBL" id="JBEVYD010000005">
    <property type="protein sequence ID" value="KAL3232537.1"/>
    <property type="molecule type" value="Genomic_DNA"/>
</dbReference>
<dbReference type="Proteomes" id="UP001623330">
    <property type="component" value="Unassembled WGS sequence"/>
</dbReference>
<keyword evidence="2" id="KW-1185">Reference proteome</keyword>
<evidence type="ECO:0000313" key="1">
    <source>
        <dbReference type="EMBL" id="KAL3232537.1"/>
    </source>
</evidence>
<protein>
    <submittedName>
        <fullName evidence="1">Uncharacterized protein</fullName>
    </submittedName>
</protein>
<evidence type="ECO:0000313" key="2">
    <source>
        <dbReference type="Proteomes" id="UP001623330"/>
    </source>
</evidence>
<comment type="caution">
    <text evidence="1">The sequence shown here is derived from an EMBL/GenBank/DDBJ whole genome shotgun (WGS) entry which is preliminary data.</text>
</comment>
<organism evidence="1 2">
    <name type="scientific">Nakaseomyces bracarensis</name>
    <dbReference type="NCBI Taxonomy" id="273131"/>
    <lineage>
        <taxon>Eukaryota</taxon>
        <taxon>Fungi</taxon>
        <taxon>Dikarya</taxon>
        <taxon>Ascomycota</taxon>
        <taxon>Saccharomycotina</taxon>
        <taxon>Saccharomycetes</taxon>
        <taxon>Saccharomycetales</taxon>
        <taxon>Saccharomycetaceae</taxon>
        <taxon>Nakaseomyces</taxon>
    </lineage>
</organism>
<sequence length="133" mass="15846">MIPITQLRITKKKQSVSSSKRMKFQKMKFSTNIYRTRTLHQHSQVPTKFHQLLINFKTRLRFLSGDYNCTVSINSCFQLSPNELLVNRCMILHSPTEIHNIRYLRKLKCVKYHDDTAIQLTPALYWVFIWVLS</sequence>
<reference evidence="1 2" key="1">
    <citation type="submission" date="2024-05" db="EMBL/GenBank/DDBJ databases">
        <title>Long read based assembly of the Candida bracarensis genome reveals expanded adhesin content.</title>
        <authorList>
            <person name="Marcet-Houben M."/>
            <person name="Ksiezopolska E."/>
            <person name="Gabaldon T."/>
        </authorList>
    </citation>
    <scope>NUCLEOTIDE SEQUENCE [LARGE SCALE GENOMIC DNA]</scope>
    <source>
        <strain evidence="1 2">CBM6</strain>
    </source>
</reference>
<name>A0ABR4NUY5_9SACH</name>
<proteinExistence type="predicted"/>